<keyword evidence="2 3" id="KW-0560">Oxidoreductase</keyword>
<dbReference type="CDD" id="cd05233">
    <property type="entry name" value="SDR_c"/>
    <property type="match status" value="1"/>
</dbReference>
<dbReference type="SUPFAM" id="SSF51735">
    <property type="entry name" value="NAD(P)-binding Rossmann-fold domains"/>
    <property type="match status" value="1"/>
</dbReference>
<dbReference type="PANTHER" id="PTHR24321">
    <property type="entry name" value="DEHYDROGENASES, SHORT CHAIN"/>
    <property type="match status" value="1"/>
</dbReference>
<dbReference type="EMBL" id="CP148753">
    <property type="protein sequence ID" value="WXR73107.1"/>
    <property type="molecule type" value="Genomic_DNA"/>
</dbReference>
<dbReference type="GO" id="GO:0016491">
    <property type="term" value="F:oxidoreductase activity"/>
    <property type="evidence" value="ECO:0007669"/>
    <property type="project" value="UniProtKB-KW"/>
</dbReference>
<dbReference type="PROSITE" id="PS00061">
    <property type="entry name" value="ADH_SHORT"/>
    <property type="match status" value="1"/>
</dbReference>
<dbReference type="Gene3D" id="3.40.50.720">
    <property type="entry name" value="NAD(P)-binding Rossmann-like Domain"/>
    <property type="match status" value="1"/>
</dbReference>
<evidence type="ECO:0000313" key="4">
    <source>
        <dbReference type="Proteomes" id="UP001456224"/>
    </source>
</evidence>
<dbReference type="InterPro" id="IPR036291">
    <property type="entry name" value="NAD(P)-bd_dom_sf"/>
</dbReference>
<evidence type="ECO:0000256" key="1">
    <source>
        <dbReference type="ARBA" id="ARBA00006484"/>
    </source>
</evidence>
<name>A0ABZ2RWR4_9BURK</name>
<keyword evidence="4" id="KW-1185">Reference proteome</keyword>
<dbReference type="Proteomes" id="UP001456224">
    <property type="component" value="Chromosome"/>
</dbReference>
<reference evidence="3 4" key="1">
    <citation type="submission" date="2024-03" db="EMBL/GenBank/DDBJ databases">
        <title>Reference genomes for the five species model microbial community.</title>
        <authorList>
            <person name="Padfield D."/>
        </authorList>
    </citation>
    <scope>NUCLEOTIDE SEQUENCE [LARGE SCALE GENOMIC DNA]</scope>
    <source>
        <strain evidence="3 4">AB1</strain>
    </source>
</reference>
<evidence type="ECO:0000313" key="3">
    <source>
        <dbReference type="EMBL" id="WXR73107.1"/>
    </source>
</evidence>
<sequence length="253" mass="26304">MKAAVVTGGGSGIGKRTVERLLEEGWTVWSLDVCDPIIAEPAEALSAGSRFRFHHCDVGDSDSVEAAFTAIKSVTRKIDALVCSAGVARVGLLEEISPDQVDLMMDVNLKGPWLSIRGALSLLRHGSSVSDPARVVIVGSIGGIRPKMGNGFYSATKAAVHALTGVLAVELASSGIVVNAVAPGTVDTPMMSSLLQGSTPPSYRSSGESPLGRIAQPDDIADVILFYLSDAAKYVNGTVLPVDGGTRAAFIKR</sequence>
<dbReference type="InterPro" id="IPR020904">
    <property type="entry name" value="Sc_DH/Rdtase_CS"/>
</dbReference>
<protein>
    <submittedName>
        <fullName evidence="3">SDR family oxidoreductase</fullName>
        <ecNumber evidence="3">1.-.-.-</ecNumber>
    </submittedName>
</protein>
<evidence type="ECO:0000256" key="2">
    <source>
        <dbReference type="ARBA" id="ARBA00023002"/>
    </source>
</evidence>
<dbReference type="PANTHER" id="PTHR24321:SF8">
    <property type="entry name" value="ESTRADIOL 17-BETA-DEHYDROGENASE 8-RELATED"/>
    <property type="match status" value="1"/>
</dbReference>
<comment type="similarity">
    <text evidence="1">Belongs to the short-chain dehydrogenases/reductases (SDR) family.</text>
</comment>
<gene>
    <name evidence="3" type="ORF">WHX56_26270</name>
</gene>
<accession>A0ABZ2RWR4</accession>
<organism evidence="3 4">
    <name type="scientific">Achromobacter veterisilvae</name>
    <dbReference type="NCBI Taxonomy" id="2069367"/>
    <lineage>
        <taxon>Bacteria</taxon>
        <taxon>Pseudomonadati</taxon>
        <taxon>Pseudomonadota</taxon>
        <taxon>Betaproteobacteria</taxon>
        <taxon>Burkholderiales</taxon>
        <taxon>Alcaligenaceae</taxon>
        <taxon>Achromobacter</taxon>
    </lineage>
</organism>
<dbReference type="RefSeq" id="WP_287755646.1">
    <property type="nucleotide sequence ID" value="NZ_CP148753.1"/>
</dbReference>
<dbReference type="PRINTS" id="PR00080">
    <property type="entry name" value="SDRFAMILY"/>
</dbReference>
<dbReference type="Pfam" id="PF13561">
    <property type="entry name" value="adh_short_C2"/>
    <property type="match status" value="1"/>
</dbReference>
<proteinExistence type="inferred from homology"/>
<dbReference type="EC" id="1.-.-.-" evidence="3"/>
<dbReference type="InterPro" id="IPR002347">
    <property type="entry name" value="SDR_fam"/>
</dbReference>
<dbReference type="PRINTS" id="PR00081">
    <property type="entry name" value="GDHRDH"/>
</dbReference>